<dbReference type="GO" id="GO:0005524">
    <property type="term" value="F:ATP binding"/>
    <property type="evidence" value="ECO:0007669"/>
    <property type="project" value="UniProtKB-KW"/>
</dbReference>
<dbReference type="InterPro" id="IPR001650">
    <property type="entry name" value="Helicase_C-like"/>
</dbReference>
<reference evidence="11" key="1">
    <citation type="journal article" date="2020" name="Fungal Divers.">
        <title>Resolving the Mortierellaceae phylogeny through synthesis of multi-gene phylogenetics and phylogenomics.</title>
        <authorList>
            <person name="Vandepol N."/>
            <person name="Liber J."/>
            <person name="Desiro A."/>
            <person name="Na H."/>
            <person name="Kennedy M."/>
            <person name="Barry K."/>
            <person name="Grigoriev I.V."/>
            <person name="Miller A.N."/>
            <person name="O'Donnell K."/>
            <person name="Stajich J.E."/>
            <person name="Bonito G."/>
        </authorList>
    </citation>
    <scope>NUCLEOTIDE SEQUENCE</scope>
    <source>
        <strain evidence="11">REB-010B</strain>
    </source>
</reference>
<dbReference type="EMBL" id="JAAAIP010000464">
    <property type="protein sequence ID" value="KAG0316710.1"/>
    <property type="molecule type" value="Genomic_DNA"/>
</dbReference>
<dbReference type="OrthoDB" id="196131at2759"/>
<feature type="region of interest" description="Disordered" evidence="7">
    <location>
        <begin position="714"/>
        <end position="999"/>
    </location>
</feature>
<feature type="compositionally biased region" description="Pro residues" evidence="7">
    <location>
        <begin position="893"/>
        <end position="941"/>
    </location>
</feature>
<evidence type="ECO:0000256" key="1">
    <source>
        <dbReference type="ARBA" id="ARBA00012552"/>
    </source>
</evidence>
<feature type="compositionally biased region" description="Basic and acidic residues" evidence="7">
    <location>
        <begin position="194"/>
        <end position="207"/>
    </location>
</feature>
<proteinExistence type="predicted"/>
<dbReference type="PANTHER" id="PTHR47958">
    <property type="entry name" value="ATP-DEPENDENT RNA HELICASE DBP3"/>
    <property type="match status" value="1"/>
</dbReference>
<dbReference type="SMART" id="SM00490">
    <property type="entry name" value="HELICc"/>
    <property type="match status" value="1"/>
</dbReference>
<feature type="compositionally biased region" description="Polar residues" evidence="7">
    <location>
        <begin position="834"/>
        <end position="861"/>
    </location>
</feature>
<feature type="compositionally biased region" description="Acidic residues" evidence="7">
    <location>
        <begin position="78"/>
        <end position="87"/>
    </location>
</feature>
<feature type="domain" description="Helicase ATP-binding" evidence="8">
    <location>
        <begin position="366"/>
        <end position="559"/>
    </location>
</feature>
<feature type="region of interest" description="Disordered" evidence="7">
    <location>
        <begin position="1"/>
        <end position="208"/>
    </location>
</feature>
<evidence type="ECO:0000313" key="11">
    <source>
        <dbReference type="EMBL" id="KAG0316710.1"/>
    </source>
</evidence>
<keyword evidence="3" id="KW-0378">Hydrolase</keyword>
<keyword evidence="12" id="KW-1185">Reference proteome</keyword>
<dbReference type="InterPro" id="IPR011545">
    <property type="entry name" value="DEAD/DEAH_box_helicase_dom"/>
</dbReference>
<evidence type="ECO:0000256" key="7">
    <source>
        <dbReference type="SAM" id="MobiDB-lite"/>
    </source>
</evidence>
<evidence type="ECO:0000256" key="2">
    <source>
        <dbReference type="ARBA" id="ARBA00022741"/>
    </source>
</evidence>
<accession>A0A9P6RE25</accession>
<feature type="compositionally biased region" description="Acidic residues" evidence="7">
    <location>
        <begin position="170"/>
        <end position="180"/>
    </location>
</feature>
<dbReference type="PROSITE" id="PS51192">
    <property type="entry name" value="HELICASE_ATP_BIND_1"/>
    <property type="match status" value="1"/>
</dbReference>
<dbReference type="Proteomes" id="UP000738325">
    <property type="component" value="Unassembled WGS sequence"/>
</dbReference>
<dbReference type="Pfam" id="PF00270">
    <property type="entry name" value="DEAD"/>
    <property type="match status" value="1"/>
</dbReference>
<evidence type="ECO:0000256" key="5">
    <source>
        <dbReference type="ARBA" id="ARBA00022840"/>
    </source>
</evidence>
<organism evidence="11 12">
    <name type="scientific">Dissophora globulifera</name>
    <dbReference type="NCBI Taxonomy" id="979702"/>
    <lineage>
        <taxon>Eukaryota</taxon>
        <taxon>Fungi</taxon>
        <taxon>Fungi incertae sedis</taxon>
        <taxon>Mucoromycota</taxon>
        <taxon>Mortierellomycotina</taxon>
        <taxon>Mortierellomycetes</taxon>
        <taxon>Mortierellales</taxon>
        <taxon>Mortierellaceae</taxon>
        <taxon>Dissophora</taxon>
    </lineage>
</organism>
<dbReference type="AlphaFoldDB" id="A0A9P6RE25"/>
<dbReference type="SMART" id="SM00487">
    <property type="entry name" value="DEXDc"/>
    <property type="match status" value="1"/>
</dbReference>
<feature type="short sequence motif" description="Q motif" evidence="6">
    <location>
        <begin position="335"/>
        <end position="363"/>
    </location>
</feature>
<keyword evidence="5" id="KW-0067">ATP-binding</keyword>
<evidence type="ECO:0000259" key="9">
    <source>
        <dbReference type="PROSITE" id="PS51194"/>
    </source>
</evidence>
<dbReference type="Pfam" id="PF00271">
    <property type="entry name" value="Helicase_C"/>
    <property type="match status" value="1"/>
</dbReference>
<feature type="compositionally biased region" description="Low complexity" evidence="7">
    <location>
        <begin position="764"/>
        <end position="778"/>
    </location>
</feature>
<comment type="caution">
    <text evidence="11">The sequence shown here is derived from an EMBL/GenBank/DDBJ whole genome shotgun (WGS) entry which is preliminary data.</text>
</comment>
<evidence type="ECO:0000313" key="12">
    <source>
        <dbReference type="Proteomes" id="UP000738325"/>
    </source>
</evidence>
<protein>
    <recommendedName>
        <fullName evidence="1">RNA helicase</fullName>
        <ecNumber evidence="1">3.6.4.13</ecNumber>
    </recommendedName>
</protein>
<evidence type="ECO:0000259" key="10">
    <source>
        <dbReference type="PROSITE" id="PS51195"/>
    </source>
</evidence>
<sequence>MSHGKRPINISLGGASGIGSKPNPFAARPTSSKSALGFQGDDDEDDDDQSSATSGAPKRKLIKLDHTEDEAPPSVTDGGDDDRDYDDFSATMETKGAPPPPPRLRKPARESDDDDDDDGFSKLTASKAAPNPPPPLRKPIRWDEDDEGDVFSQRNSKKAGDAETKQEQVGGEDEEEDDPLDAFMAGIDTQVQEEAEKPSTEKVRRDDIEDEDDLESYMKHMKKKGIKIGQGGPGGPVTVRNEDVDSDEEVYATARAIDNAADVQYDAEEMHDPTAKKEITPLPRMDHSRQNYIEIEKCFYEEHEDIAKLDGDQVKQIRTDLDMRVLGIDIAKPCISFAHFGFEEPIMETIRRLGYSEPSGIQRQAIPVALSGRDIIGIAKTGSGKTAAFLLPMIVHIMDQPELEKGDGPIGVVLAPTRELADQIYGEAKRFAKAYGLRVAVVYGGASKRDQFQTLRSGVEIVVATPGRLIDMIKIKATNFRRTSFLVLDEADRVFDLGFGKSLTDRLSSPKYGRFAITFARIVRMPFRNDSCTMLIFHAYLSPTTQINSDVTQVIQVLKDDTLKWPWLLDRLQEFESLGSVLIFVSRKDGVIELTENLKKARVKCECLHGDMVQQERDKAVHDYKAKLFPTLIATDVAARGLDIKSVRTVVNYDVARDIDSHVHRVGRTGRAGEKGTAYTLLTEKDDRFAGDLVRNLEEFGEAVSPEVIKIAMQNPRFRKMRQHAGSSRGGRGGRGGGGRGGRGRGRGGHGGRGGGSGGHFQSSEHSQQRNYSSSSNNVPLGQGDRHSQSHHGARAGAGDVRGHDSGSGDSSRQSGSAYRVSGFQKASRPETGAQESPFPTATDQSPGHQQSVPVPTTHNHPAQRPPQPPPGQLHQRPPPPPFPEYGYSAQRPAPPPPGLAHPNHPPPRPMGMGPPPPGFPLHGRPPFPPPPGFPFPPPRPGMFNPNQPRPPFPPQPMPPHLSGRPPAAGFSPQQQQQQQQQHQGHASQTGDRRRRWES</sequence>
<dbReference type="InterPro" id="IPR000629">
    <property type="entry name" value="RNA-helicase_DEAD-box_CS"/>
</dbReference>
<dbReference type="PROSITE" id="PS51195">
    <property type="entry name" value="Q_MOTIF"/>
    <property type="match status" value="1"/>
</dbReference>
<gene>
    <name evidence="11" type="primary">DDX42</name>
    <name evidence="11" type="ORF">BGZ99_006736</name>
</gene>
<name>A0A9P6RE25_9FUNG</name>
<keyword evidence="4 11" id="KW-0347">Helicase</keyword>
<dbReference type="Gene3D" id="3.40.50.300">
    <property type="entry name" value="P-loop containing nucleotide triphosphate hydrolases"/>
    <property type="match status" value="2"/>
</dbReference>
<feature type="compositionally biased region" description="Gly residues" evidence="7">
    <location>
        <begin position="728"/>
        <end position="741"/>
    </location>
</feature>
<feature type="compositionally biased region" description="Pro residues" evidence="7">
    <location>
        <begin position="948"/>
        <end position="960"/>
    </location>
</feature>
<feature type="domain" description="Helicase C-terminal" evidence="9">
    <location>
        <begin position="550"/>
        <end position="717"/>
    </location>
</feature>
<feature type="compositionally biased region" description="Low complexity" evidence="7">
    <location>
        <begin position="974"/>
        <end position="984"/>
    </location>
</feature>
<feature type="compositionally biased region" description="Acidic residues" evidence="7">
    <location>
        <begin position="40"/>
        <end position="49"/>
    </location>
</feature>
<dbReference type="GO" id="GO:0003676">
    <property type="term" value="F:nucleic acid binding"/>
    <property type="evidence" value="ECO:0007669"/>
    <property type="project" value="InterPro"/>
</dbReference>
<dbReference type="InterPro" id="IPR027417">
    <property type="entry name" value="P-loop_NTPase"/>
</dbReference>
<dbReference type="CDD" id="cd18787">
    <property type="entry name" value="SF2_C_DEAD"/>
    <property type="match status" value="1"/>
</dbReference>
<feature type="domain" description="DEAD-box RNA helicase Q" evidence="10">
    <location>
        <begin position="335"/>
        <end position="363"/>
    </location>
</feature>
<feature type="compositionally biased region" description="Pro residues" evidence="7">
    <location>
        <begin position="864"/>
        <end position="884"/>
    </location>
</feature>
<dbReference type="InterPro" id="IPR014014">
    <property type="entry name" value="RNA_helicase_DEAD_Q_motif"/>
</dbReference>
<keyword evidence="2" id="KW-0547">Nucleotide-binding</keyword>
<dbReference type="PROSITE" id="PS00039">
    <property type="entry name" value="DEAD_ATP_HELICASE"/>
    <property type="match status" value="1"/>
</dbReference>
<evidence type="ECO:0000259" key="8">
    <source>
        <dbReference type="PROSITE" id="PS51192"/>
    </source>
</evidence>
<feature type="compositionally biased region" description="Low complexity" evidence="7">
    <location>
        <begin position="808"/>
        <end position="817"/>
    </location>
</feature>
<dbReference type="EC" id="3.6.4.13" evidence="1"/>
<dbReference type="GO" id="GO:0003724">
    <property type="term" value="F:RNA helicase activity"/>
    <property type="evidence" value="ECO:0007669"/>
    <property type="project" value="UniProtKB-EC"/>
</dbReference>
<dbReference type="SUPFAM" id="SSF52540">
    <property type="entry name" value="P-loop containing nucleoside triphosphate hydrolases"/>
    <property type="match status" value="2"/>
</dbReference>
<dbReference type="PROSITE" id="PS51194">
    <property type="entry name" value="HELICASE_CTER"/>
    <property type="match status" value="1"/>
</dbReference>
<dbReference type="InterPro" id="IPR014001">
    <property type="entry name" value="Helicase_ATP-bd"/>
</dbReference>
<dbReference type="GO" id="GO:0016787">
    <property type="term" value="F:hydrolase activity"/>
    <property type="evidence" value="ECO:0007669"/>
    <property type="project" value="UniProtKB-KW"/>
</dbReference>
<evidence type="ECO:0000256" key="3">
    <source>
        <dbReference type="ARBA" id="ARBA00022801"/>
    </source>
</evidence>
<evidence type="ECO:0000256" key="4">
    <source>
        <dbReference type="ARBA" id="ARBA00022806"/>
    </source>
</evidence>
<evidence type="ECO:0000256" key="6">
    <source>
        <dbReference type="PROSITE-ProRule" id="PRU00552"/>
    </source>
</evidence>